<keyword evidence="1" id="KW-1133">Transmembrane helix</keyword>
<dbReference type="AlphaFoldDB" id="A0AB33XXU0"/>
<name>A0AB33XXU0_LACRH</name>
<gene>
    <name evidence="2" type="ORF">LRHMDP3_453</name>
</gene>
<dbReference type="EMBL" id="AMQX01000002">
    <property type="protein sequence ID" value="EKS53075.1"/>
    <property type="molecule type" value="Genomic_DNA"/>
</dbReference>
<comment type="caution">
    <text evidence="2">The sequence shown here is derived from an EMBL/GenBank/DDBJ whole genome shotgun (WGS) entry which is preliminary data.</text>
</comment>
<keyword evidence="1" id="KW-0472">Membrane</keyword>
<evidence type="ECO:0000256" key="1">
    <source>
        <dbReference type="SAM" id="Phobius"/>
    </source>
</evidence>
<protein>
    <submittedName>
        <fullName evidence="2">Uncharacterized protein</fullName>
    </submittedName>
</protein>
<accession>A0AB33XXU0</accession>
<evidence type="ECO:0000313" key="2">
    <source>
        <dbReference type="EMBL" id="EKS53075.1"/>
    </source>
</evidence>
<keyword evidence="1" id="KW-0812">Transmembrane</keyword>
<reference evidence="2 3" key="1">
    <citation type="journal article" date="2013" name="Genome Announc.">
        <title>Draft Genome Sequence of Staphylococcus simulans UMC-CNS-990, Isolated from a Case of Chronic Bovine Mastitis.</title>
        <authorList>
            <person name="Calcutt M.J."/>
            <person name="Foecking M.F."/>
            <person name="Hsieh H.Y."/>
            <person name="Perry J."/>
            <person name="Stewart G.C."/>
            <person name="Middleton J.R."/>
        </authorList>
    </citation>
    <scope>NUCLEOTIDE SEQUENCE [LARGE SCALE GENOMIC DNA]</scope>
    <source>
        <strain evidence="2 3">LRHMDP3</strain>
    </source>
</reference>
<sequence length="58" mass="6812">MLPFSHIQFNKLHALLPLFLLSHFILTIFSNQELSTMRLLRLTTIFRATMMVFDPAAY</sequence>
<proteinExistence type="predicted"/>
<evidence type="ECO:0000313" key="3">
    <source>
        <dbReference type="Proteomes" id="UP000009352"/>
    </source>
</evidence>
<organism evidence="2 3">
    <name type="scientific">Lacticaseibacillus rhamnosus LRHMDP3</name>
    <dbReference type="NCBI Taxonomy" id="1203259"/>
    <lineage>
        <taxon>Bacteria</taxon>
        <taxon>Bacillati</taxon>
        <taxon>Bacillota</taxon>
        <taxon>Bacilli</taxon>
        <taxon>Lactobacillales</taxon>
        <taxon>Lactobacillaceae</taxon>
        <taxon>Lacticaseibacillus</taxon>
    </lineage>
</organism>
<feature type="transmembrane region" description="Helical" evidence="1">
    <location>
        <begin position="12"/>
        <end position="31"/>
    </location>
</feature>
<dbReference type="Proteomes" id="UP000009352">
    <property type="component" value="Unassembled WGS sequence"/>
</dbReference>